<name>A0ABS5V4L4_9GAMM</name>
<dbReference type="InterPro" id="IPR027477">
    <property type="entry name" value="Succ_DH/fumarate_Rdtase_cat_sf"/>
</dbReference>
<comment type="subcellular location">
    <subcellularLocation>
        <location evidence="2">Cell envelope</location>
    </subcellularLocation>
</comment>
<dbReference type="InterPro" id="IPR003953">
    <property type="entry name" value="FAD-dep_OxRdtase_2_FAD-bd"/>
</dbReference>
<evidence type="ECO:0000313" key="8">
    <source>
        <dbReference type="EMBL" id="MBT1445401.1"/>
    </source>
</evidence>
<accession>A0ABS5V4L4</accession>
<evidence type="ECO:0000256" key="6">
    <source>
        <dbReference type="RuleBase" id="RU366062"/>
    </source>
</evidence>
<dbReference type="Pfam" id="PF00890">
    <property type="entry name" value="FAD_binding_2"/>
    <property type="match status" value="1"/>
</dbReference>
<dbReference type="RefSeq" id="WP_214507591.1">
    <property type="nucleotide sequence ID" value="NZ_JAHEPS010000004.1"/>
</dbReference>
<evidence type="ECO:0000256" key="4">
    <source>
        <dbReference type="ARBA" id="ARBA00022827"/>
    </source>
</evidence>
<dbReference type="SUPFAM" id="SSF56425">
    <property type="entry name" value="Succinate dehydrogenase/fumarate reductase flavoprotein, catalytic domain"/>
    <property type="match status" value="1"/>
</dbReference>
<dbReference type="PANTHER" id="PTHR43400:SF7">
    <property type="entry name" value="FAD-DEPENDENT OXIDOREDUCTASE 2 FAD BINDING DOMAIN-CONTAINING PROTEIN"/>
    <property type="match status" value="1"/>
</dbReference>
<comment type="caution">
    <text evidence="8">The sequence shown here is derived from an EMBL/GenBank/DDBJ whole genome shotgun (WGS) entry which is preliminary data.</text>
</comment>
<keyword evidence="9" id="KW-1185">Reference proteome</keyword>
<evidence type="ECO:0000256" key="5">
    <source>
        <dbReference type="ARBA" id="ARBA00023002"/>
    </source>
</evidence>
<comment type="similarity">
    <text evidence="6">Belongs to the FAD-dependent oxidoreductase 2 family. FRD/SDH subfamily.</text>
</comment>
<evidence type="ECO:0000256" key="1">
    <source>
        <dbReference type="ARBA" id="ARBA00001974"/>
    </source>
</evidence>
<protein>
    <submittedName>
        <fullName evidence="8">Flavocytochrome c</fullName>
    </submittedName>
</protein>
<evidence type="ECO:0000259" key="7">
    <source>
        <dbReference type="Pfam" id="PF00890"/>
    </source>
</evidence>
<dbReference type="PANTHER" id="PTHR43400">
    <property type="entry name" value="FUMARATE REDUCTASE"/>
    <property type="match status" value="1"/>
</dbReference>
<dbReference type="InterPro" id="IPR050315">
    <property type="entry name" value="FAD-oxidoreductase_2"/>
</dbReference>
<gene>
    <name evidence="8" type="ORF">KJI95_12805</name>
</gene>
<dbReference type="Proteomes" id="UP001195903">
    <property type="component" value="Unassembled WGS sequence"/>
</dbReference>
<dbReference type="InterPro" id="IPR006311">
    <property type="entry name" value="TAT_signal"/>
</dbReference>
<feature type="domain" description="FAD-dependent oxidoreductase 2 FAD-binding" evidence="7">
    <location>
        <begin position="44"/>
        <end position="486"/>
    </location>
</feature>
<reference evidence="8 9" key="1">
    <citation type="submission" date="2021-05" db="EMBL/GenBank/DDBJ databases">
        <title>Shewanella sp. JM162201.</title>
        <authorList>
            <person name="Xu S."/>
            <person name="Li A."/>
        </authorList>
    </citation>
    <scope>NUCLEOTIDE SEQUENCE [LARGE SCALE GENOMIC DNA]</scope>
    <source>
        <strain evidence="8 9">JM162201</strain>
    </source>
</reference>
<evidence type="ECO:0000313" key="9">
    <source>
        <dbReference type="Proteomes" id="UP001195903"/>
    </source>
</evidence>
<keyword evidence="6" id="KW-0732">Signal</keyword>
<sequence length="507" mass="55023">MQSRRQFLKLGTGVTLGGLGAMFTTGANAADNCQSTIQWDETVDVVIIGSGFAGLSAAVNVNRKKLGKVLVLEKMQVFGGNSAINGGWLAIPKNPIQLAQGVNDDSPAELVKDQIKSGRGMADVPMLEQIASRSLEAYDLCVQSGVKFREGFNIQVGGHNKARAIRTQHGTGGDITTKLLEVAKAEGVEARLQQYVEDFIMESGRIVGVKVRSNYRYPDMSTGEIRHIKASKGVILAHGGFAQNMALRALFDPSLDPTLDCTNAAGATGEVTLTAMHHGALPVHMNMIQTGHWGSPDEGGFGWSNALLSITWHEGMSVSVLNGRRYMDERADRKTCSEAIMKNRHPDGSPAYPIAFFNYLDHPDDDRVVRALRDKMAWKVDSIEAMAKQFNIDEAALKASIAEHNQHVEARHDPLFNRKMDTAQLLKPPFVVSRVWPKVHYCMGGLKTDLGGRVLASRTLNPMPNLYAIGESTGGIHGETRLSSTSCLECLVMGIVVAETLASDLRG</sequence>
<evidence type="ECO:0000256" key="2">
    <source>
        <dbReference type="ARBA" id="ARBA00004196"/>
    </source>
</evidence>
<dbReference type="InterPro" id="IPR036188">
    <property type="entry name" value="FAD/NAD-bd_sf"/>
</dbReference>
<dbReference type="NCBIfam" id="TIGR01813">
    <property type="entry name" value="flavo_cyto_c"/>
    <property type="match status" value="1"/>
</dbReference>
<dbReference type="InterPro" id="IPR010960">
    <property type="entry name" value="Flavocytochrome_c"/>
</dbReference>
<dbReference type="PROSITE" id="PS51318">
    <property type="entry name" value="TAT"/>
    <property type="match status" value="1"/>
</dbReference>
<keyword evidence="5 6" id="KW-0560">Oxidoreductase</keyword>
<organism evidence="8 9">
    <name type="scientific">Shewanella jiangmenensis</name>
    <dbReference type="NCBI Taxonomy" id="2837387"/>
    <lineage>
        <taxon>Bacteria</taxon>
        <taxon>Pseudomonadati</taxon>
        <taxon>Pseudomonadota</taxon>
        <taxon>Gammaproteobacteria</taxon>
        <taxon>Alteromonadales</taxon>
        <taxon>Shewanellaceae</taxon>
        <taxon>Shewanella</taxon>
    </lineage>
</organism>
<keyword evidence="3 6" id="KW-0285">Flavoprotein</keyword>
<comment type="cofactor">
    <cofactor evidence="1">
        <name>FAD</name>
        <dbReference type="ChEBI" id="CHEBI:57692"/>
    </cofactor>
</comment>
<feature type="signal peptide" evidence="6">
    <location>
        <begin position="1"/>
        <end position="29"/>
    </location>
</feature>
<keyword evidence="4 6" id="KW-0274">FAD</keyword>
<dbReference type="Gene3D" id="3.50.50.60">
    <property type="entry name" value="FAD/NAD(P)-binding domain"/>
    <property type="match status" value="1"/>
</dbReference>
<feature type="chain" id="PRO_5044993364" evidence="6">
    <location>
        <begin position="30"/>
        <end position="507"/>
    </location>
</feature>
<dbReference type="EMBL" id="JAHEPS010000004">
    <property type="protein sequence ID" value="MBT1445401.1"/>
    <property type="molecule type" value="Genomic_DNA"/>
</dbReference>
<dbReference type="Gene3D" id="3.90.700.10">
    <property type="entry name" value="Succinate dehydrogenase/fumarate reductase flavoprotein, catalytic domain"/>
    <property type="match status" value="1"/>
</dbReference>
<dbReference type="SUPFAM" id="SSF51905">
    <property type="entry name" value="FAD/NAD(P)-binding domain"/>
    <property type="match status" value="1"/>
</dbReference>
<evidence type="ECO:0000256" key="3">
    <source>
        <dbReference type="ARBA" id="ARBA00022630"/>
    </source>
</evidence>
<proteinExistence type="inferred from homology"/>